<evidence type="ECO:0000313" key="17">
    <source>
        <dbReference type="Proteomes" id="UP000015104"/>
    </source>
</evidence>
<keyword evidence="11 14" id="KW-1133">Transmembrane helix</keyword>
<evidence type="ECO:0000256" key="12">
    <source>
        <dbReference type="ARBA" id="ARBA00023098"/>
    </source>
</evidence>
<evidence type="ECO:0000256" key="10">
    <source>
        <dbReference type="ARBA" id="ARBA00022919"/>
    </source>
</evidence>
<dbReference type="Pfam" id="PF03372">
    <property type="entry name" value="Exo_endo_phos"/>
    <property type="match status" value="1"/>
</dbReference>
<dbReference type="GO" id="GO:0004767">
    <property type="term" value="F:sphingomyelin phosphodiesterase activity"/>
    <property type="evidence" value="ECO:0007669"/>
    <property type="project" value="UniProtKB-EC"/>
</dbReference>
<dbReference type="HOGENOM" id="CLU_034001_1_0_1"/>
<evidence type="ECO:0000313" key="16">
    <source>
        <dbReference type="EnsemblMetazoa" id="tetur07g06030.1"/>
    </source>
</evidence>
<name>T1K9S7_TETUR</name>
<dbReference type="GO" id="GO:0046872">
    <property type="term" value="F:metal ion binding"/>
    <property type="evidence" value="ECO:0007669"/>
    <property type="project" value="UniProtKB-KW"/>
</dbReference>
<sequence>MDEDIYHHTEEDEKSQELTINAITLNCWGLLFFSKHRLQRIQSIADYLAEQKYDIVFLQEVWVKSDFELIRQQTSSFYKFAYLFPTKSILGTSGLAILSKWSPTHISFMPFTVNGSPFRPWHGDWFTGKGTAYIRVDLQDMRIHLFCTHMHAQYCDNEAISDQYSIHRICQSYQLGKFINMTKDLVHDTGKSSELFILAGDLNTSPGEFPFKLLESITGLHDICHSVSNESEDGTVKRRTDLVTCGHSENSYTEPFPKGQSKDDKNRHKIQTNAGKQIDFLLYKLVNRRVCDRNLETSEIKSSNQNFVTCVAEKLPCLTKDPKTGLSFSDHQPVAARFKITRQTNQHKAQENGDAGYYSNSNINLKRSNFEVVDSNGFMNFSSDSEKCQSVGGTSLQKAAKLIRCYINENESSKHKLTYFLAFFCVAFILALTMANFYHGFMNSLLLVISCTLLTVIFVFIFLVIEFVYRFEQHGICSIIEEMNCSLSTSTPSSVNDLQL</sequence>
<comment type="pathway">
    <text evidence="3">Sphingolipid metabolism.</text>
</comment>
<proteinExistence type="inferred from homology"/>
<evidence type="ECO:0000256" key="11">
    <source>
        <dbReference type="ARBA" id="ARBA00022989"/>
    </source>
</evidence>
<feature type="domain" description="Endonuclease/exonuclease/phosphatase" evidence="15">
    <location>
        <begin position="23"/>
        <end position="252"/>
    </location>
</feature>
<comment type="similarity">
    <text evidence="4">Belongs to the neutral sphingomyelinase family.</text>
</comment>
<dbReference type="STRING" id="32264.T1K9S7"/>
<dbReference type="PANTHER" id="PTHR16320:SF24">
    <property type="entry name" value="PHOSPHODIESTERASE, PUTATIVE-RELATED"/>
    <property type="match status" value="1"/>
</dbReference>
<comment type="pathway">
    <text evidence="2">Lipid metabolism; sphingolipid metabolism.</text>
</comment>
<dbReference type="Gene3D" id="3.60.10.10">
    <property type="entry name" value="Endonuclease/exonuclease/phosphatase"/>
    <property type="match status" value="1"/>
</dbReference>
<evidence type="ECO:0000256" key="14">
    <source>
        <dbReference type="SAM" id="Phobius"/>
    </source>
</evidence>
<feature type="transmembrane region" description="Helical" evidence="14">
    <location>
        <begin position="445"/>
        <end position="469"/>
    </location>
</feature>
<evidence type="ECO:0000256" key="8">
    <source>
        <dbReference type="ARBA" id="ARBA00022801"/>
    </source>
</evidence>
<dbReference type="GO" id="GO:0006665">
    <property type="term" value="P:sphingolipid metabolic process"/>
    <property type="evidence" value="ECO:0007669"/>
    <property type="project" value="UniProtKB-KW"/>
</dbReference>
<evidence type="ECO:0000256" key="9">
    <source>
        <dbReference type="ARBA" id="ARBA00022842"/>
    </source>
</evidence>
<protein>
    <recommendedName>
        <fullName evidence="5">sphingomyelin phosphodiesterase</fullName>
        <ecNumber evidence="5">3.1.4.12</ecNumber>
    </recommendedName>
</protein>
<evidence type="ECO:0000256" key="13">
    <source>
        <dbReference type="ARBA" id="ARBA00023136"/>
    </source>
</evidence>
<evidence type="ECO:0000256" key="7">
    <source>
        <dbReference type="ARBA" id="ARBA00022723"/>
    </source>
</evidence>
<dbReference type="EMBL" id="CAEY01001893">
    <property type="status" value="NOT_ANNOTATED_CDS"/>
    <property type="molecule type" value="Genomic_DNA"/>
</dbReference>
<dbReference type="InterPro" id="IPR005135">
    <property type="entry name" value="Endo/exonuclease/phosphatase"/>
</dbReference>
<dbReference type="InterPro" id="IPR036691">
    <property type="entry name" value="Endo/exonu/phosph_ase_sf"/>
</dbReference>
<dbReference type="eggNOG" id="KOG3873">
    <property type="taxonomic scope" value="Eukaryota"/>
</dbReference>
<feature type="transmembrane region" description="Helical" evidence="14">
    <location>
        <begin position="417"/>
        <end position="438"/>
    </location>
</feature>
<keyword evidence="7" id="KW-0479">Metal-binding</keyword>
<reference evidence="16" key="2">
    <citation type="submission" date="2015-06" db="UniProtKB">
        <authorList>
            <consortium name="EnsemblMetazoa"/>
        </authorList>
    </citation>
    <scope>IDENTIFICATION</scope>
</reference>
<evidence type="ECO:0000256" key="4">
    <source>
        <dbReference type="ARBA" id="ARBA00006335"/>
    </source>
</evidence>
<keyword evidence="8" id="KW-0378">Hydrolase</keyword>
<organism evidence="16 17">
    <name type="scientific">Tetranychus urticae</name>
    <name type="common">Two-spotted spider mite</name>
    <dbReference type="NCBI Taxonomy" id="32264"/>
    <lineage>
        <taxon>Eukaryota</taxon>
        <taxon>Metazoa</taxon>
        <taxon>Ecdysozoa</taxon>
        <taxon>Arthropoda</taxon>
        <taxon>Chelicerata</taxon>
        <taxon>Arachnida</taxon>
        <taxon>Acari</taxon>
        <taxon>Acariformes</taxon>
        <taxon>Trombidiformes</taxon>
        <taxon>Prostigmata</taxon>
        <taxon>Eleutherengona</taxon>
        <taxon>Raphignathae</taxon>
        <taxon>Tetranychoidea</taxon>
        <taxon>Tetranychidae</taxon>
        <taxon>Tetranychus</taxon>
    </lineage>
</organism>
<gene>
    <name evidence="16" type="primary">107362084</name>
</gene>
<evidence type="ECO:0000256" key="6">
    <source>
        <dbReference type="ARBA" id="ARBA00022692"/>
    </source>
</evidence>
<evidence type="ECO:0000259" key="15">
    <source>
        <dbReference type="Pfam" id="PF03372"/>
    </source>
</evidence>
<dbReference type="OrthoDB" id="387657at2759"/>
<keyword evidence="13 14" id="KW-0472">Membrane</keyword>
<evidence type="ECO:0000256" key="3">
    <source>
        <dbReference type="ARBA" id="ARBA00004991"/>
    </source>
</evidence>
<keyword evidence="9" id="KW-0460">Magnesium</keyword>
<dbReference type="EnsemblMetazoa" id="tetur07g06030.1">
    <property type="protein sequence ID" value="tetur07g06030.1"/>
    <property type="gene ID" value="tetur07g06030"/>
</dbReference>
<dbReference type="GO" id="GO:0016020">
    <property type="term" value="C:membrane"/>
    <property type="evidence" value="ECO:0007669"/>
    <property type="project" value="UniProtKB-SubCell"/>
</dbReference>
<evidence type="ECO:0000256" key="5">
    <source>
        <dbReference type="ARBA" id="ARBA00012369"/>
    </source>
</evidence>
<keyword evidence="12" id="KW-0443">Lipid metabolism</keyword>
<dbReference type="AlphaFoldDB" id="T1K9S7"/>
<accession>T1K9S7</accession>
<dbReference type="SUPFAM" id="SSF56219">
    <property type="entry name" value="DNase I-like"/>
    <property type="match status" value="1"/>
</dbReference>
<comment type="subcellular location">
    <subcellularLocation>
        <location evidence="1">Membrane</location>
        <topology evidence="1">Multi-pass membrane protein</topology>
    </subcellularLocation>
</comment>
<dbReference type="Proteomes" id="UP000015104">
    <property type="component" value="Unassembled WGS sequence"/>
</dbReference>
<dbReference type="EC" id="3.1.4.12" evidence="5"/>
<dbReference type="OMA" id="PTHISFM"/>
<keyword evidence="10" id="KW-0746">Sphingolipid metabolism</keyword>
<dbReference type="InterPro" id="IPR038772">
    <property type="entry name" value="Sph/SMPD2-like"/>
</dbReference>
<dbReference type="PANTHER" id="PTHR16320">
    <property type="entry name" value="SPHINGOMYELINASE FAMILY MEMBER"/>
    <property type="match status" value="1"/>
</dbReference>
<keyword evidence="6 14" id="KW-0812">Transmembrane</keyword>
<evidence type="ECO:0000256" key="1">
    <source>
        <dbReference type="ARBA" id="ARBA00004141"/>
    </source>
</evidence>
<dbReference type="KEGG" id="tut:107362084"/>
<evidence type="ECO:0000256" key="2">
    <source>
        <dbReference type="ARBA" id="ARBA00004760"/>
    </source>
</evidence>
<reference evidence="17" key="1">
    <citation type="submission" date="2011-08" db="EMBL/GenBank/DDBJ databases">
        <authorList>
            <person name="Rombauts S."/>
        </authorList>
    </citation>
    <scope>NUCLEOTIDE SEQUENCE</scope>
    <source>
        <strain evidence="17">London</strain>
    </source>
</reference>
<keyword evidence="17" id="KW-1185">Reference proteome</keyword>